<dbReference type="GO" id="GO:0003677">
    <property type="term" value="F:DNA binding"/>
    <property type="evidence" value="ECO:0007669"/>
    <property type="project" value="UniProtKB-KW"/>
</dbReference>
<dbReference type="SUPFAM" id="SSF52540">
    <property type="entry name" value="P-loop containing nucleoside triphosphate hydrolases"/>
    <property type="match status" value="1"/>
</dbReference>
<evidence type="ECO:0000256" key="7">
    <source>
        <dbReference type="ARBA" id="ARBA00022840"/>
    </source>
</evidence>
<dbReference type="Pfam" id="PF00580">
    <property type="entry name" value="UvrD-helicase"/>
    <property type="match status" value="1"/>
</dbReference>
<evidence type="ECO:0000256" key="1">
    <source>
        <dbReference type="ARBA" id="ARBA00022722"/>
    </source>
</evidence>
<evidence type="ECO:0000256" key="5">
    <source>
        <dbReference type="ARBA" id="ARBA00022806"/>
    </source>
</evidence>
<name>A0A9D9NDL8_9SPIO</name>
<evidence type="ECO:0000256" key="14">
    <source>
        <dbReference type="PROSITE-ProRule" id="PRU00560"/>
    </source>
</evidence>
<feature type="domain" description="UvrD-like helicase C-terminal" evidence="16">
    <location>
        <begin position="455"/>
        <end position="750"/>
    </location>
</feature>
<accession>A0A9D9NDL8</accession>
<dbReference type="InterPro" id="IPR011335">
    <property type="entry name" value="Restrct_endonuc-II-like"/>
</dbReference>
<keyword evidence="1" id="KW-0540">Nuclease</keyword>
<dbReference type="SUPFAM" id="SSF52980">
    <property type="entry name" value="Restriction endonuclease-like"/>
    <property type="match status" value="1"/>
</dbReference>
<dbReference type="InterPro" id="IPR014017">
    <property type="entry name" value="DNA_helicase_UvrD-like_C"/>
</dbReference>
<evidence type="ECO:0000313" key="17">
    <source>
        <dbReference type="EMBL" id="MBO8469621.1"/>
    </source>
</evidence>
<evidence type="ECO:0000256" key="2">
    <source>
        <dbReference type="ARBA" id="ARBA00022741"/>
    </source>
</evidence>
<comment type="catalytic activity">
    <reaction evidence="11">
        <text>Couples ATP hydrolysis with the unwinding of duplex DNA by translocating in the 3'-5' direction.</text>
        <dbReference type="EC" id="5.6.2.4"/>
    </reaction>
</comment>
<evidence type="ECO:0000259" key="16">
    <source>
        <dbReference type="PROSITE" id="PS51217"/>
    </source>
</evidence>
<proteinExistence type="predicted"/>
<dbReference type="PROSITE" id="PS51198">
    <property type="entry name" value="UVRD_HELICASE_ATP_BIND"/>
    <property type="match status" value="1"/>
</dbReference>
<evidence type="ECO:0000256" key="6">
    <source>
        <dbReference type="ARBA" id="ARBA00022839"/>
    </source>
</evidence>
<dbReference type="AlphaFoldDB" id="A0A9D9NDL8"/>
<comment type="caution">
    <text evidence="17">The sequence shown here is derived from an EMBL/GenBank/DDBJ whole genome shotgun (WGS) entry which is preliminary data.</text>
</comment>
<dbReference type="GO" id="GO:0004527">
    <property type="term" value="F:exonuclease activity"/>
    <property type="evidence" value="ECO:0007669"/>
    <property type="project" value="UniProtKB-KW"/>
</dbReference>
<keyword evidence="4 14" id="KW-0378">Hydrolase</keyword>
<dbReference type="CDD" id="cd17932">
    <property type="entry name" value="DEXQc_UvrD"/>
    <property type="match status" value="1"/>
</dbReference>
<dbReference type="Gene3D" id="3.40.50.300">
    <property type="entry name" value="P-loop containing nucleotide triphosphate hydrolases"/>
    <property type="match status" value="4"/>
</dbReference>
<dbReference type="GO" id="GO:0005524">
    <property type="term" value="F:ATP binding"/>
    <property type="evidence" value="ECO:0007669"/>
    <property type="project" value="UniProtKB-UniRule"/>
</dbReference>
<keyword evidence="2 14" id="KW-0547">Nucleotide-binding</keyword>
<reference evidence="17" key="1">
    <citation type="submission" date="2020-10" db="EMBL/GenBank/DDBJ databases">
        <authorList>
            <person name="Gilroy R."/>
        </authorList>
    </citation>
    <scope>NUCLEOTIDE SEQUENCE</scope>
    <source>
        <strain evidence="17">14700</strain>
    </source>
</reference>
<gene>
    <name evidence="17" type="ORF">IAA72_07545</name>
</gene>
<dbReference type="Gene3D" id="1.10.486.10">
    <property type="entry name" value="PCRA, domain 4"/>
    <property type="match status" value="1"/>
</dbReference>
<evidence type="ECO:0000256" key="9">
    <source>
        <dbReference type="ARBA" id="ARBA00023204"/>
    </source>
</evidence>
<evidence type="ECO:0000256" key="3">
    <source>
        <dbReference type="ARBA" id="ARBA00022763"/>
    </source>
</evidence>
<reference evidence="17" key="2">
    <citation type="journal article" date="2021" name="PeerJ">
        <title>Extensive microbial diversity within the chicken gut microbiome revealed by metagenomics and culture.</title>
        <authorList>
            <person name="Gilroy R."/>
            <person name="Ravi A."/>
            <person name="Getino M."/>
            <person name="Pursley I."/>
            <person name="Horton D.L."/>
            <person name="Alikhan N.F."/>
            <person name="Baker D."/>
            <person name="Gharbi K."/>
            <person name="Hall N."/>
            <person name="Watson M."/>
            <person name="Adriaenssens E.M."/>
            <person name="Foster-Nyarko E."/>
            <person name="Jarju S."/>
            <person name="Secka A."/>
            <person name="Antonio M."/>
            <person name="Oren A."/>
            <person name="Chaudhuri R.R."/>
            <person name="La Ragione R."/>
            <person name="Hildebrand F."/>
            <person name="Pallen M.J."/>
        </authorList>
    </citation>
    <scope>NUCLEOTIDE SEQUENCE</scope>
    <source>
        <strain evidence="17">14700</strain>
    </source>
</reference>
<dbReference type="InterPro" id="IPR027417">
    <property type="entry name" value="P-loop_NTPase"/>
</dbReference>
<dbReference type="InterPro" id="IPR000212">
    <property type="entry name" value="DNA_helicase_UvrD/REP"/>
</dbReference>
<dbReference type="GO" id="GO:0005829">
    <property type="term" value="C:cytosol"/>
    <property type="evidence" value="ECO:0007669"/>
    <property type="project" value="TreeGrafter"/>
</dbReference>
<keyword evidence="6" id="KW-0269">Exonuclease</keyword>
<keyword evidence="8" id="KW-0238">DNA-binding</keyword>
<evidence type="ECO:0000256" key="4">
    <source>
        <dbReference type="ARBA" id="ARBA00022801"/>
    </source>
</evidence>
<evidence type="ECO:0000256" key="10">
    <source>
        <dbReference type="ARBA" id="ARBA00023235"/>
    </source>
</evidence>
<evidence type="ECO:0000256" key="12">
    <source>
        <dbReference type="ARBA" id="ARBA00034808"/>
    </source>
</evidence>
<organism evidence="17 18">
    <name type="scientific">Candidatus Ornithospirochaeta stercoravium</name>
    <dbReference type="NCBI Taxonomy" id="2840897"/>
    <lineage>
        <taxon>Bacteria</taxon>
        <taxon>Pseudomonadati</taxon>
        <taxon>Spirochaetota</taxon>
        <taxon>Spirochaetia</taxon>
        <taxon>Spirochaetales</taxon>
        <taxon>Spirochaetaceae</taxon>
        <taxon>Spirochaetaceae incertae sedis</taxon>
        <taxon>Candidatus Ornithospirochaeta</taxon>
    </lineage>
</organism>
<dbReference type="GO" id="GO:0000725">
    <property type="term" value="P:recombinational repair"/>
    <property type="evidence" value="ECO:0007669"/>
    <property type="project" value="TreeGrafter"/>
</dbReference>
<evidence type="ECO:0000256" key="13">
    <source>
        <dbReference type="ARBA" id="ARBA00048988"/>
    </source>
</evidence>
<evidence type="ECO:0000259" key="15">
    <source>
        <dbReference type="PROSITE" id="PS51198"/>
    </source>
</evidence>
<dbReference type="EMBL" id="JADIMF010000122">
    <property type="protein sequence ID" value="MBO8469621.1"/>
    <property type="molecule type" value="Genomic_DNA"/>
</dbReference>
<keyword evidence="5 14" id="KW-0347">Helicase</keyword>
<dbReference type="Gene3D" id="3.90.320.10">
    <property type="match status" value="1"/>
</dbReference>
<dbReference type="Proteomes" id="UP000810292">
    <property type="component" value="Unassembled WGS sequence"/>
</dbReference>
<dbReference type="Pfam" id="PF13361">
    <property type="entry name" value="UvrD_C"/>
    <property type="match status" value="2"/>
</dbReference>
<evidence type="ECO:0000256" key="11">
    <source>
        <dbReference type="ARBA" id="ARBA00034617"/>
    </source>
</evidence>
<dbReference type="InterPro" id="IPR014016">
    <property type="entry name" value="UvrD-like_ATP-bd"/>
</dbReference>
<evidence type="ECO:0000256" key="8">
    <source>
        <dbReference type="ARBA" id="ARBA00023125"/>
    </source>
</evidence>
<evidence type="ECO:0000313" key="18">
    <source>
        <dbReference type="Proteomes" id="UP000810292"/>
    </source>
</evidence>
<protein>
    <recommendedName>
        <fullName evidence="12">DNA 3'-5' helicase</fullName>
        <ecNumber evidence="12">5.6.2.4</ecNumber>
    </recommendedName>
</protein>
<dbReference type="InterPro" id="IPR011604">
    <property type="entry name" value="PDDEXK-like_dom_sf"/>
</dbReference>
<keyword evidence="3" id="KW-0227">DNA damage</keyword>
<dbReference type="PROSITE" id="PS51217">
    <property type="entry name" value="UVRD_HELICASE_CTER"/>
    <property type="match status" value="1"/>
</dbReference>
<dbReference type="PANTHER" id="PTHR11070:SF67">
    <property type="entry name" value="DNA 3'-5' HELICASE"/>
    <property type="match status" value="1"/>
</dbReference>
<feature type="domain" description="UvrD-like helicase ATP-binding" evidence="15">
    <location>
        <begin position="8"/>
        <end position="429"/>
    </location>
</feature>
<comment type="catalytic activity">
    <reaction evidence="13">
        <text>ATP + H2O = ADP + phosphate + H(+)</text>
        <dbReference type="Rhea" id="RHEA:13065"/>
        <dbReference type="ChEBI" id="CHEBI:15377"/>
        <dbReference type="ChEBI" id="CHEBI:15378"/>
        <dbReference type="ChEBI" id="CHEBI:30616"/>
        <dbReference type="ChEBI" id="CHEBI:43474"/>
        <dbReference type="ChEBI" id="CHEBI:456216"/>
        <dbReference type="EC" id="5.6.2.4"/>
    </reaction>
</comment>
<keyword evidence="9" id="KW-0234">DNA repair</keyword>
<dbReference type="GO" id="GO:0043138">
    <property type="term" value="F:3'-5' DNA helicase activity"/>
    <property type="evidence" value="ECO:0007669"/>
    <property type="project" value="UniProtKB-EC"/>
</dbReference>
<dbReference type="EC" id="5.6.2.4" evidence="12"/>
<feature type="binding site" evidence="14">
    <location>
        <begin position="29"/>
        <end position="36"/>
    </location>
    <ligand>
        <name>ATP</name>
        <dbReference type="ChEBI" id="CHEBI:30616"/>
    </ligand>
</feature>
<keyword evidence="10" id="KW-0413">Isomerase</keyword>
<sequence length="1081" mass="122776">MEFLEKYGKNLSDEQRAAILSDTSTVVSAGAGSGKTTVLSLRFARLVIDGKAHADEILTITFTRKAAAEMYERIHMLLEKAAESDERMRNELDERFPKARISTMDSFWSEIARTDSLRYGITRDFANLESDDERDIVKRLYEKLQDCDECREGFMTLSELYSSDAILTFLIRIAGMTDILTEFSAEKNTSSYETFLSLIEREAVNEGHSVFNTLIALDDADPDNGEHENIAKMVSFFESGEYGKLIDFDYKNLRKKKDKELWTFIKEKYRPLAAKLRAISNMQNTVESAAAVSALLEVFIRNVQEEKRRMGVLSFHDTEALCRRILLENDDVREWYQRKFRYIMVDEFQDNNGSQRDLLFLLSSKPGITGGHVPSPDELEKDKLFFVGDDKQSIYYFRGADVSVFRALKEDIQSIGVKVLSLSANYRSEPGLINHFNNVFKAVFDVTPDENEIKREKLISEYTGIPYTSFYAEHEEIKARETYEGVEPKIRTYMIPKSDEDLSGYASDADSEAYFIAKLIQQMVFSDEYLIPDGKNGLKRPDYSDIAILLRTTLPQMPIEKAFRINGIPYTVAESSSALMEAVGSDIFSFLTLLVYPDDKSAYLALLRSPFARLSDDAVLAFSALDGNAFSEEPELSDEDMVAFRNLRDLYHSLLEMAGRRPITRILERMFYESGYYTFLQSSDYLSAYTEHFDYIWAAASLYDNKNASLPLFLDYLRPMVGKAEKIQNAVIQHIGESGVQIMTIHRSKGLQFPIVILADSAHGASNKSKSDRLISIDGSNPLILPSLSDGDDVIQSEMCEYSSRREKAEARRLLYVALTRAVDHLVLTGYERKNGMSGSLYSIYMEGNDGNVEEIERIPDVYEGYDSASARHSFDWYDAPVSLEAVYNEKRFGVKDASHKETGWARSEDAEELPSLATDTIIAEHGIYQEFGVMVHSMLEAAVSGRTYIPSYPPVLSEEERKVISETLGEIEKAFFSSAFYKKHIKDHRTLAEVRFYYPAGNSVAEGSADLLVFGDDYNLVVDYKTNRYKDESMHKGQITAYAEAMEDLYKKKCLAVLLYIRGMTEGTFLDKNGDEVKGL</sequence>
<dbReference type="PANTHER" id="PTHR11070">
    <property type="entry name" value="UVRD / RECB / PCRA DNA HELICASE FAMILY MEMBER"/>
    <property type="match status" value="1"/>
</dbReference>
<keyword evidence="7 14" id="KW-0067">ATP-binding</keyword>